<dbReference type="Proteomes" id="UP000646827">
    <property type="component" value="Unassembled WGS sequence"/>
</dbReference>
<proteinExistence type="inferred from homology"/>
<name>A0A8H7VPJ2_9FUNG</name>
<evidence type="ECO:0000313" key="6">
    <source>
        <dbReference type="Proteomes" id="UP000646827"/>
    </source>
</evidence>
<keyword evidence="1" id="KW-0489">Methyltransferase</keyword>
<sequence>KNNNFDQDVLFFISVKQVTFHDYDNDQHCTIYIEEVLDAAYGCYIWPSALVMSDYVWYHRNMFKNSTILEVKGIKLVQLLKHILLYIFVGTSLPSLVLAKASQPLRLVFSDIPDILPVVRGCLELNDLRESVESIWVRGLLWGRVGCDSTSVDQLVNDIEDSWKTSIDYIIGSDTFYDPTDFEDLLVTVAFIIHQHNPKCKFITSYQERSAKRSIQYLLDKWDLQCELIPRESFEFDELRFTDDNSMRIDDSEEEEEEEKKEEIHYKNKDIQSVKMNPNSLSSVFMLVISSK</sequence>
<evidence type="ECO:0000313" key="5">
    <source>
        <dbReference type="EMBL" id="KAG2224063.1"/>
    </source>
</evidence>
<dbReference type="AlphaFoldDB" id="A0A8H7VPJ2"/>
<dbReference type="OrthoDB" id="407325at2759"/>
<dbReference type="GO" id="GO:0005737">
    <property type="term" value="C:cytoplasm"/>
    <property type="evidence" value="ECO:0007669"/>
    <property type="project" value="TreeGrafter"/>
</dbReference>
<dbReference type="GO" id="GO:0032259">
    <property type="term" value="P:methylation"/>
    <property type="evidence" value="ECO:0007669"/>
    <property type="project" value="UniProtKB-KW"/>
</dbReference>
<feature type="non-terminal residue" evidence="5">
    <location>
        <position position="292"/>
    </location>
</feature>
<comment type="similarity">
    <text evidence="4">Belongs to the methyltransferase superfamily. METTL23 family.</text>
</comment>
<evidence type="ECO:0000256" key="1">
    <source>
        <dbReference type="ARBA" id="ARBA00022603"/>
    </source>
</evidence>
<evidence type="ECO:0000256" key="2">
    <source>
        <dbReference type="ARBA" id="ARBA00022679"/>
    </source>
</evidence>
<dbReference type="InterPro" id="IPR019410">
    <property type="entry name" value="Methyltransf_16"/>
</dbReference>
<accession>A0A8H7VPJ2</accession>
<keyword evidence="3" id="KW-0949">S-adenosyl-L-methionine</keyword>
<dbReference type="PANTHER" id="PTHR14614">
    <property type="entry name" value="HEPATOCELLULAR CARCINOMA-ASSOCIATED ANTIGEN"/>
    <property type="match status" value="1"/>
</dbReference>
<dbReference type="InterPro" id="IPR029063">
    <property type="entry name" value="SAM-dependent_MTases_sf"/>
</dbReference>
<evidence type="ECO:0000256" key="3">
    <source>
        <dbReference type="ARBA" id="ARBA00022691"/>
    </source>
</evidence>
<reference evidence="5 6" key="1">
    <citation type="submission" date="2020-12" db="EMBL/GenBank/DDBJ databases">
        <title>Metabolic potential, ecology and presence of endohyphal bacteria is reflected in genomic diversity of Mucoromycotina.</title>
        <authorList>
            <person name="Muszewska A."/>
            <person name="Okrasinska A."/>
            <person name="Steczkiewicz K."/>
            <person name="Drgas O."/>
            <person name="Orlowska M."/>
            <person name="Perlinska-Lenart U."/>
            <person name="Aleksandrzak-Piekarczyk T."/>
            <person name="Szatraj K."/>
            <person name="Zielenkiewicz U."/>
            <person name="Pilsyk S."/>
            <person name="Malc E."/>
            <person name="Mieczkowski P."/>
            <person name="Kruszewska J.S."/>
            <person name="Biernat P."/>
            <person name="Pawlowska J."/>
        </authorList>
    </citation>
    <scope>NUCLEOTIDE SEQUENCE [LARGE SCALE GENOMIC DNA]</scope>
    <source>
        <strain evidence="5 6">CBS 142.35</strain>
    </source>
</reference>
<organism evidence="5 6">
    <name type="scientific">Circinella minor</name>
    <dbReference type="NCBI Taxonomy" id="1195481"/>
    <lineage>
        <taxon>Eukaryota</taxon>
        <taxon>Fungi</taxon>
        <taxon>Fungi incertae sedis</taxon>
        <taxon>Mucoromycota</taxon>
        <taxon>Mucoromycotina</taxon>
        <taxon>Mucoromycetes</taxon>
        <taxon>Mucorales</taxon>
        <taxon>Lichtheimiaceae</taxon>
        <taxon>Circinella</taxon>
    </lineage>
</organism>
<dbReference type="GO" id="GO:0005634">
    <property type="term" value="C:nucleus"/>
    <property type="evidence" value="ECO:0007669"/>
    <property type="project" value="TreeGrafter"/>
</dbReference>
<protein>
    <submittedName>
        <fullName evidence="5">Uncharacterized protein</fullName>
    </submittedName>
</protein>
<evidence type="ECO:0000256" key="4">
    <source>
        <dbReference type="ARBA" id="ARBA00043988"/>
    </source>
</evidence>
<keyword evidence="6" id="KW-1185">Reference proteome</keyword>
<dbReference type="EMBL" id="JAEPRB010000049">
    <property type="protein sequence ID" value="KAG2224063.1"/>
    <property type="molecule type" value="Genomic_DNA"/>
</dbReference>
<dbReference type="GO" id="GO:0008168">
    <property type="term" value="F:methyltransferase activity"/>
    <property type="evidence" value="ECO:0007669"/>
    <property type="project" value="UniProtKB-KW"/>
</dbReference>
<dbReference type="Gene3D" id="3.40.50.150">
    <property type="entry name" value="Vaccinia Virus protein VP39"/>
    <property type="match status" value="1"/>
</dbReference>
<comment type="caution">
    <text evidence="5">The sequence shown here is derived from an EMBL/GenBank/DDBJ whole genome shotgun (WGS) entry which is preliminary data.</text>
</comment>
<dbReference type="Pfam" id="PF10294">
    <property type="entry name" value="Methyltransf_16"/>
    <property type="match status" value="1"/>
</dbReference>
<gene>
    <name evidence="5" type="ORF">INT45_004944</name>
</gene>
<dbReference type="PANTHER" id="PTHR14614:SF164">
    <property type="entry name" value="HISTONE-ARGININE METHYLTRANSFERASE METTL23"/>
    <property type="match status" value="1"/>
</dbReference>
<keyword evidence="2" id="KW-0808">Transferase</keyword>